<organism evidence="2 3">
    <name type="scientific">Trichinella murrelli</name>
    <dbReference type="NCBI Taxonomy" id="144512"/>
    <lineage>
        <taxon>Eukaryota</taxon>
        <taxon>Metazoa</taxon>
        <taxon>Ecdysozoa</taxon>
        <taxon>Nematoda</taxon>
        <taxon>Enoplea</taxon>
        <taxon>Dorylaimia</taxon>
        <taxon>Trichinellida</taxon>
        <taxon>Trichinellidae</taxon>
        <taxon>Trichinella</taxon>
    </lineage>
</organism>
<dbReference type="Proteomes" id="UP000055048">
    <property type="component" value="Unassembled WGS sequence"/>
</dbReference>
<proteinExistence type="predicted"/>
<feature type="region of interest" description="Disordered" evidence="1">
    <location>
        <begin position="1"/>
        <end position="36"/>
    </location>
</feature>
<evidence type="ECO:0000313" key="2">
    <source>
        <dbReference type="EMBL" id="KRX30571.1"/>
    </source>
</evidence>
<gene>
    <name evidence="2" type="ORF">T05_15637</name>
</gene>
<reference evidence="2 3" key="1">
    <citation type="submission" date="2015-01" db="EMBL/GenBank/DDBJ databases">
        <title>Evolution of Trichinella species and genotypes.</title>
        <authorList>
            <person name="Korhonen P.K."/>
            <person name="Edoardo P."/>
            <person name="Giuseppe L.R."/>
            <person name="Gasser R.B."/>
        </authorList>
    </citation>
    <scope>NUCLEOTIDE SEQUENCE [LARGE SCALE GENOMIC DNA]</scope>
    <source>
        <strain evidence="2">ISS417</strain>
    </source>
</reference>
<sequence>MKSGINELCEMANMPGVEDGETKKKGPILEREAPLP</sequence>
<dbReference type="EMBL" id="JYDJ01002357">
    <property type="protein sequence ID" value="KRX30571.1"/>
    <property type="molecule type" value="Genomic_DNA"/>
</dbReference>
<accession>A0A0V0SV84</accession>
<dbReference type="AlphaFoldDB" id="A0A0V0SV84"/>
<feature type="compositionally biased region" description="Basic and acidic residues" evidence="1">
    <location>
        <begin position="20"/>
        <end position="36"/>
    </location>
</feature>
<comment type="caution">
    <text evidence="2">The sequence shown here is derived from an EMBL/GenBank/DDBJ whole genome shotgun (WGS) entry which is preliminary data.</text>
</comment>
<keyword evidence="3" id="KW-1185">Reference proteome</keyword>
<name>A0A0V0SV84_9BILA</name>
<protein>
    <submittedName>
        <fullName evidence="2">Uncharacterized protein</fullName>
    </submittedName>
</protein>
<evidence type="ECO:0000313" key="3">
    <source>
        <dbReference type="Proteomes" id="UP000055048"/>
    </source>
</evidence>
<evidence type="ECO:0000256" key="1">
    <source>
        <dbReference type="SAM" id="MobiDB-lite"/>
    </source>
</evidence>